<comment type="caution">
    <text evidence="1">The sequence shown here is derived from an EMBL/GenBank/DDBJ whole genome shotgun (WGS) entry which is preliminary data.</text>
</comment>
<evidence type="ECO:0000313" key="1">
    <source>
        <dbReference type="EMBL" id="KAJ9555320.1"/>
    </source>
</evidence>
<sequence>MLYGRSAVKISYTKVFKHGQLYVAVSWVTSCEGLTILNDDEDMEDRKYIKNIVYHEVLSNISASHI</sequence>
<keyword evidence="2" id="KW-1185">Reference proteome</keyword>
<gene>
    <name evidence="1" type="ORF">OSB04_009934</name>
</gene>
<protein>
    <submittedName>
        <fullName evidence="1">Uncharacterized protein</fullName>
    </submittedName>
</protein>
<organism evidence="1 2">
    <name type="scientific">Centaurea solstitialis</name>
    <name type="common">yellow star-thistle</name>
    <dbReference type="NCBI Taxonomy" id="347529"/>
    <lineage>
        <taxon>Eukaryota</taxon>
        <taxon>Viridiplantae</taxon>
        <taxon>Streptophyta</taxon>
        <taxon>Embryophyta</taxon>
        <taxon>Tracheophyta</taxon>
        <taxon>Spermatophyta</taxon>
        <taxon>Magnoliopsida</taxon>
        <taxon>eudicotyledons</taxon>
        <taxon>Gunneridae</taxon>
        <taxon>Pentapetalae</taxon>
        <taxon>asterids</taxon>
        <taxon>campanulids</taxon>
        <taxon>Asterales</taxon>
        <taxon>Asteraceae</taxon>
        <taxon>Carduoideae</taxon>
        <taxon>Cardueae</taxon>
        <taxon>Centaureinae</taxon>
        <taxon>Centaurea</taxon>
    </lineage>
</organism>
<evidence type="ECO:0000313" key="2">
    <source>
        <dbReference type="Proteomes" id="UP001172457"/>
    </source>
</evidence>
<reference evidence="1" key="1">
    <citation type="submission" date="2023-03" db="EMBL/GenBank/DDBJ databases">
        <title>Chromosome-scale reference genome and RAD-based genetic map of yellow starthistle (Centaurea solstitialis) reveal putative structural variation and QTLs associated with invader traits.</title>
        <authorList>
            <person name="Reatini B."/>
            <person name="Cang F.A."/>
            <person name="Jiang Q."/>
            <person name="Mckibben M.T.W."/>
            <person name="Barker M.S."/>
            <person name="Rieseberg L.H."/>
            <person name="Dlugosch K.M."/>
        </authorList>
    </citation>
    <scope>NUCLEOTIDE SEQUENCE</scope>
    <source>
        <strain evidence="1">CAN-66</strain>
        <tissue evidence="1">Leaf</tissue>
    </source>
</reference>
<accession>A0AA38WK56</accession>
<dbReference type="Proteomes" id="UP001172457">
    <property type="component" value="Chromosome 3"/>
</dbReference>
<dbReference type="AlphaFoldDB" id="A0AA38WK56"/>
<name>A0AA38WK56_9ASTR</name>
<dbReference type="EMBL" id="JARYMX010000003">
    <property type="protein sequence ID" value="KAJ9555320.1"/>
    <property type="molecule type" value="Genomic_DNA"/>
</dbReference>
<dbReference type="PROSITE" id="PS51257">
    <property type="entry name" value="PROKAR_LIPOPROTEIN"/>
    <property type="match status" value="1"/>
</dbReference>
<proteinExistence type="predicted"/>